<dbReference type="GO" id="GO:0097039">
    <property type="term" value="P:protein linear polyubiquitination"/>
    <property type="evidence" value="ECO:0007669"/>
    <property type="project" value="TreeGrafter"/>
</dbReference>
<dbReference type="GO" id="GO:0004842">
    <property type="term" value="F:ubiquitin-protein transferase activity"/>
    <property type="evidence" value="ECO:0007669"/>
    <property type="project" value="TreeGrafter"/>
</dbReference>
<dbReference type="PROSITE" id="PS50089">
    <property type="entry name" value="ZF_RING_2"/>
    <property type="match status" value="1"/>
</dbReference>
<evidence type="ECO:0000313" key="13">
    <source>
        <dbReference type="Proteomes" id="UP001321473"/>
    </source>
</evidence>
<reference evidence="12 13" key="1">
    <citation type="journal article" date="2023" name="Arcadia Sci">
        <title>De novo assembly of a long-read Amblyomma americanum tick genome.</title>
        <authorList>
            <person name="Chou S."/>
            <person name="Poskanzer K.E."/>
            <person name="Rollins M."/>
            <person name="Thuy-Boun P.S."/>
        </authorList>
    </citation>
    <scope>NUCLEOTIDE SEQUENCE [LARGE SCALE GENOMIC DNA]</scope>
    <source>
        <strain evidence="12">F_SG_1</strain>
        <tissue evidence="12">Salivary glands</tissue>
    </source>
</reference>
<evidence type="ECO:0000256" key="5">
    <source>
        <dbReference type="ARBA" id="ARBA00022771"/>
    </source>
</evidence>
<evidence type="ECO:0000256" key="1">
    <source>
        <dbReference type="ARBA" id="ARBA00004906"/>
    </source>
</evidence>
<evidence type="ECO:0008006" key="14">
    <source>
        <dbReference type="Google" id="ProtNLM"/>
    </source>
</evidence>
<feature type="region of interest" description="Disordered" evidence="9">
    <location>
        <begin position="216"/>
        <end position="294"/>
    </location>
</feature>
<keyword evidence="13" id="KW-1185">Reference proteome</keyword>
<keyword evidence="5 8" id="KW-0863">Zinc-finger</keyword>
<dbReference type="InterPro" id="IPR001841">
    <property type="entry name" value="Znf_RING"/>
</dbReference>
<dbReference type="PROSITE" id="PS51873">
    <property type="entry name" value="TRIAD"/>
    <property type="match status" value="1"/>
</dbReference>
<accession>A0AAQ4DZC1</accession>
<evidence type="ECO:0000256" key="6">
    <source>
        <dbReference type="ARBA" id="ARBA00022786"/>
    </source>
</evidence>
<dbReference type="GO" id="GO:0008270">
    <property type="term" value="F:zinc ion binding"/>
    <property type="evidence" value="ECO:0007669"/>
    <property type="project" value="UniProtKB-KW"/>
</dbReference>
<dbReference type="Proteomes" id="UP001321473">
    <property type="component" value="Unassembled WGS sequence"/>
</dbReference>
<dbReference type="InterPro" id="IPR013083">
    <property type="entry name" value="Znf_RING/FYVE/PHD"/>
</dbReference>
<proteinExistence type="predicted"/>
<keyword evidence="3" id="KW-0479">Metal-binding</keyword>
<dbReference type="InterPro" id="IPR051628">
    <property type="entry name" value="LUBAC_E3_Ligases"/>
</dbReference>
<keyword evidence="6" id="KW-0833">Ubl conjugation pathway</keyword>
<keyword evidence="7" id="KW-0862">Zinc</keyword>
<evidence type="ECO:0000259" key="11">
    <source>
        <dbReference type="PROSITE" id="PS51873"/>
    </source>
</evidence>
<feature type="compositionally biased region" description="Polar residues" evidence="9">
    <location>
        <begin position="467"/>
        <end position="478"/>
    </location>
</feature>
<dbReference type="GO" id="GO:0071797">
    <property type="term" value="C:LUBAC complex"/>
    <property type="evidence" value="ECO:0007669"/>
    <property type="project" value="TreeGrafter"/>
</dbReference>
<evidence type="ECO:0000256" key="4">
    <source>
        <dbReference type="ARBA" id="ARBA00022737"/>
    </source>
</evidence>
<evidence type="ECO:0000256" key="9">
    <source>
        <dbReference type="SAM" id="MobiDB-lite"/>
    </source>
</evidence>
<feature type="region of interest" description="Disordered" evidence="9">
    <location>
        <begin position="28"/>
        <end position="74"/>
    </location>
</feature>
<evidence type="ECO:0000259" key="10">
    <source>
        <dbReference type="PROSITE" id="PS50089"/>
    </source>
</evidence>
<comment type="caution">
    <text evidence="12">The sequence shown here is derived from an EMBL/GenBank/DDBJ whole genome shotgun (WGS) entry which is preliminary data.</text>
</comment>
<dbReference type="InterPro" id="IPR044066">
    <property type="entry name" value="TRIAD_supradom"/>
</dbReference>
<evidence type="ECO:0000256" key="8">
    <source>
        <dbReference type="PROSITE-ProRule" id="PRU00175"/>
    </source>
</evidence>
<dbReference type="GO" id="GO:0043161">
    <property type="term" value="P:proteasome-mediated ubiquitin-dependent protein catabolic process"/>
    <property type="evidence" value="ECO:0007669"/>
    <property type="project" value="TreeGrafter"/>
</dbReference>
<dbReference type="PROSITE" id="PS00518">
    <property type="entry name" value="ZF_RING_1"/>
    <property type="match status" value="2"/>
</dbReference>
<sequence length="551" mass="58324">MNCVHCKAAHEGVNCATYQAQLQEVRSPYRSGDRHPKGGSFSPGTSKNYGGTASPGGLSSPWKPSRPSFEGACHSPGPAYAPSNGAATWKATSPGNQPAAGGATKRVHCATEDCGYEEVVAANATELPCYKCRHTTCLRCNAIHGNLTCEQYQQKFVDDEEEIQAECAKPGCPFIAYVGVCTLQMTCELCGQITCLKCQAVHEFKTCEEYQKQLRRSNGAPPAPPERDHLGTGAEQVPPNGRSSPAVESKSTLRSPAAAAAGKAAMEREASRLQESLVRQSPDETRPKVNVSASQASLISSAPRAMNAPAPQPEGLMVECCACMAETPLDELVEVAPCAHCICKECVRTSGVSSLTYVVHCPVKPEGGAGCQSQIQESVLKSAMSPQEYNRHQELLSLPVVRCPVEGCSGKFSVRPGMGTLECASCQTEYCVACSANHSGRTCRQFINSVPDAAAAAIHQDEDEQSETASDTSSTPSSEAEQECSACLAVIPVEEIASIEGCGHFLCRNCIHGAKASASTERIRCVVGQGSDTPCQYYIQEAALQTVVAGD</sequence>
<evidence type="ECO:0000256" key="7">
    <source>
        <dbReference type="ARBA" id="ARBA00022833"/>
    </source>
</evidence>
<dbReference type="AlphaFoldDB" id="A0AAQ4DZC1"/>
<dbReference type="Gene3D" id="3.30.40.10">
    <property type="entry name" value="Zinc/RING finger domain, C3HC4 (zinc finger)"/>
    <property type="match status" value="2"/>
</dbReference>
<gene>
    <name evidence="12" type="ORF">V5799_005408</name>
</gene>
<keyword evidence="4" id="KW-0677">Repeat</keyword>
<dbReference type="InterPro" id="IPR017907">
    <property type="entry name" value="Znf_RING_CS"/>
</dbReference>
<dbReference type="GO" id="GO:0043130">
    <property type="term" value="F:ubiquitin binding"/>
    <property type="evidence" value="ECO:0007669"/>
    <property type="project" value="TreeGrafter"/>
</dbReference>
<feature type="domain" description="RING-type" evidence="10">
    <location>
        <begin position="320"/>
        <end position="363"/>
    </location>
</feature>
<evidence type="ECO:0000256" key="3">
    <source>
        <dbReference type="ARBA" id="ARBA00022723"/>
    </source>
</evidence>
<keyword evidence="2" id="KW-0808">Transferase</keyword>
<dbReference type="CDD" id="cd20335">
    <property type="entry name" value="BRcat_RBR"/>
    <property type="match status" value="1"/>
</dbReference>
<evidence type="ECO:0000256" key="2">
    <source>
        <dbReference type="ARBA" id="ARBA00022679"/>
    </source>
</evidence>
<comment type="pathway">
    <text evidence="1">Protein modification; protein ubiquitination.</text>
</comment>
<dbReference type="PANTHER" id="PTHR22770:SF13">
    <property type="entry name" value="RING-TYPE DOMAIN-CONTAINING PROTEIN"/>
    <property type="match status" value="1"/>
</dbReference>
<feature type="region of interest" description="Disordered" evidence="9">
    <location>
        <begin position="456"/>
        <end position="478"/>
    </location>
</feature>
<feature type="compositionally biased region" description="Polar residues" evidence="9">
    <location>
        <begin position="42"/>
        <end position="51"/>
    </location>
</feature>
<organism evidence="12 13">
    <name type="scientific">Amblyomma americanum</name>
    <name type="common">Lone star tick</name>
    <dbReference type="NCBI Taxonomy" id="6943"/>
    <lineage>
        <taxon>Eukaryota</taxon>
        <taxon>Metazoa</taxon>
        <taxon>Ecdysozoa</taxon>
        <taxon>Arthropoda</taxon>
        <taxon>Chelicerata</taxon>
        <taxon>Arachnida</taxon>
        <taxon>Acari</taxon>
        <taxon>Parasitiformes</taxon>
        <taxon>Ixodida</taxon>
        <taxon>Ixodoidea</taxon>
        <taxon>Ixodidae</taxon>
        <taxon>Amblyomminae</taxon>
        <taxon>Amblyomma</taxon>
    </lineage>
</organism>
<dbReference type="SMART" id="SM00184">
    <property type="entry name" value="RING"/>
    <property type="match status" value="2"/>
</dbReference>
<feature type="domain" description="RING-type" evidence="11">
    <location>
        <begin position="316"/>
        <end position="539"/>
    </location>
</feature>
<name>A0AAQ4DZC1_AMBAM</name>
<dbReference type="EMBL" id="JARKHS020024942">
    <property type="protein sequence ID" value="KAK8767811.1"/>
    <property type="molecule type" value="Genomic_DNA"/>
</dbReference>
<protein>
    <recommendedName>
        <fullName evidence="14">Ubiquitin conjugating enzyme</fullName>
    </recommendedName>
</protein>
<dbReference type="PANTHER" id="PTHR22770">
    <property type="entry name" value="UBIQUITIN CONJUGATING ENZYME 7 INTERACTING PROTEIN-RELATED"/>
    <property type="match status" value="1"/>
</dbReference>
<evidence type="ECO:0000313" key="12">
    <source>
        <dbReference type="EMBL" id="KAK8767811.1"/>
    </source>
</evidence>
<dbReference type="SUPFAM" id="SSF57850">
    <property type="entry name" value="RING/U-box"/>
    <property type="match status" value="3"/>
</dbReference>